<dbReference type="EMBL" id="GBRH01225360">
    <property type="protein sequence ID" value="JAD72535.1"/>
    <property type="molecule type" value="Transcribed_RNA"/>
</dbReference>
<evidence type="ECO:0000313" key="2">
    <source>
        <dbReference type="EMBL" id="JAD72535.1"/>
    </source>
</evidence>
<proteinExistence type="predicted"/>
<accession>A0A0A9CGL4</accession>
<evidence type="ECO:0000256" key="1">
    <source>
        <dbReference type="SAM" id="MobiDB-lite"/>
    </source>
</evidence>
<feature type="compositionally biased region" description="Low complexity" evidence="1">
    <location>
        <begin position="47"/>
        <end position="74"/>
    </location>
</feature>
<protein>
    <submittedName>
        <fullName evidence="2">Uncharacterized protein</fullName>
    </submittedName>
</protein>
<feature type="region of interest" description="Disordered" evidence="1">
    <location>
        <begin position="47"/>
        <end position="97"/>
    </location>
</feature>
<reference evidence="2" key="1">
    <citation type="submission" date="2014-09" db="EMBL/GenBank/DDBJ databases">
        <authorList>
            <person name="Magalhaes I.L.F."/>
            <person name="Oliveira U."/>
            <person name="Santos F.R."/>
            <person name="Vidigal T.H.D.A."/>
            <person name="Brescovit A.D."/>
            <person name="Santos A.J."/>
        </authorList>
    </citation>
    <scope>NUCLEOTIDE SEQUENCE</scope>
    <source>
        <tissue evidence="2">Shoot tissue taken approximately 20 cm above the soil surface</tissue>
    </source>
</reference>
<organism evidence="2">
    <name type="scientific">Arundo donax</name>
    <name type="common">Giant reed</name>
    <name type="synonym">Donax arundinaceus</name>
    <dbReference type="NCBI Taxonomy" id="35708"/>
    <lineage>
        <taxon>Eukaryota</taxon>
        <taxon>Viridiplantae</taxon>
        <taxon>Streptophyta</taxon>
        <taxon>Embryophyta</taxon>
        <taxon>Tracheophyta</taxon>
        <taxon>Spermatophyta</taxon>
        <taxon>Magnoliopsida</taxon>
        <taxon>Liliopsida</taxon>
        <taxon>Poales</taxon>
        <taxon>Poaceae</taxon>
        <taxon>PACMAD clade</taxon>
        <taxon>Arundinoideae</taxon>
        <taxon>Arundineae</taxon>
        <taxon>Arundo</taxon>
    </lineage>
</organism>
<reference evidence="2" key="2">
    <citation type="journal article" date="2015" name="Data Brief">
        <title>Shoot transcriptome of the giant reed, Arundo donax.</title>
        <authorList>
            <person name="Barrero R.A."/>
            <person name="Guerrero F.D."/>
            <person name="Moolhuijzen P."/>
            <person name="Goolsby J.A."/>
            <person name="Tidwell J."/>
            <person name="Bellgard S.E."/>
            <person name="Bellgard M.I."/>
        </authorList>
    </citation>
    <scope>NUCLEOTIDE SEQUENCE</scope>
    <source>
        <tissue evidence="2">Shoot tissue taken approximately 20 cm above the soil surface</tissue>
    </source>
</reference>
<dbReference type="AlphaFoldDB" id="A0A0A9CGL4"/>
<sequence>MTQLRMPPTRPLHYALSRWPHFPRRCSPPCHQPIISTAGASPLRACSRQASSAAGSAPAGNDGATASALLGLAGPRRQGKVLDSGSRYGLRAARDDP</sequence>
<name>A0A0A9CGL4_ARUDO</name>